<feature type="coiled-coil region" evidence="1">
    <location>
        <begin position="430"/>
        <end position="516"/>
    </location>
</feature>
<keyword evidence="1" id="KW-0175">Coiled coil</keyword>
<proteinExistence type="predicted"/>
<accession>A0A1J4KJQ8</accession>
<dbReference type="AlphaFoldDB" id="A0A1J4KJQ8"/>
<evidence type="ECO:0000313" key="3">
    <source>
        <dbReference type="Proteomes" id="UP000179807"/>
    </source>
</evidence>
<name>A0A1J4KJQ8_9EUKA</name>
<feature type="coiled-coil region" evidence="1">
    <location>
        <begin position="343"/>
        <end position="396"/>
    </location>
</feature>
<evidence type="ECO:0000256" key="1">
    <source>
        <dbReference type="SAM" id="Coils"/>
    </source>
</evidence>
<protein>
    <submittedName>
        <fullName evidence="2">Uncharacterized protein</fullName>
    </submittedName>
</protein>
<dbReference type="VEuPathDB" id="TrichDB:TRFO_18996"/>
<feature type="coiled-coil region" evidence="1">
    <location>
        <begin position="688"/>
        <end position="743"/>
    </location>
</feature>
<dbReference type="RefSeq" id="XP_068364679.1">
    <property type="nucleotide sequence ID" value="XM_068500506.1"/>
</dbReference>
<organism evidence="2 3">
    <name type="scientific">Tritrichomonas foetus</name>
    <dbReference type="NCBI Taxonomy" id="1144522"/>
    <lineage>
        <taxon>Eukaryota</taxon>
        <taxon>Metamonada</taxon>
        <taxon>Parabasalia</taxon>
        <taxon>Tritrichomonadida</taxon>
        <taxon>Tritrichomonadidae</taxon>
        <taxon>Tritrichomonas</taxon>
    </lineage>
</organism>
<dbReference type="OrthoDB" id="10639018at2759"/>
<dbReference type="GeneID" id="94835210"/>
<feature type="coiled-coil region" evidence="1">
    <location>
        <begin position="165"/>
        <end position="206"/>
    </location>
</feature>
<sequence>MEYKIFFDWECFFRQKKIQKFLKYIQYNLIKSLMDDIKNDTESTIKKTIEVLHALTQKPIPLLPIIHEMDYSITKYNSLFNNKSTNNDLLQSTINRRVTSFKLQRMPQILLFFNNFFHAINSKLDDLTTKIVDIKIRFSRIVDSNENEMHDELQKYVKDGDKAIENKEKENKQNIMELCNQVENNINELKIKLESEENRVNIHYNKILDSKLENIVMTENAIQRSKGEQEEIVMRNNEEMNSLHYRNNESLKIYTDKVYSSIMRDEEKVRELENKVEILAQDYKKIAPEMKVEERRKELNKRFEQSDHEFHTKNDSLLKEIEILSRQIIEHESILKDLIWEQKNSVFTNLENKENELKNMIEERKSFILKAEKEKIDFYKKKIKRLKDNLKQMNSNMVLDADNMKLRMNDKQNIHKERTEKLESDQKLFIKKYQEDTEEINDKIKETKKEWEQERDDVIKEYQSELNEVDGKLEKEEKYFVAKCEAIRNELTNIINENKNAMKRDVNENNNDNEKENYDIIDGYVGVEEKYKASEKELGKKLNMTLKNISDNTIQKKLLDLKNKHKKEREKLLQEISTSKVDENQLLKEENDIQKGVIPSASGSRIQSSFQTERFIDAKIDKWREDYLVDCKHLKKEEATTLKSLEKTKIEFGIAVKKTMELKRKIAESTEFYVKASEQINSTNTEEIQELRHTLIEKEKEIAFLEKQYEENERELRRHTRQIEQSEDKIASLRTRLAEEKVKIKVKIKDEYQPQIFQERRRKEVMINEIEKFRNELELQIEYIQHEIYMVETSNAAMEEELRKETEELVQNMKIPIHEELQNTEIQSQDEFDRIELELLSKVNDDQNNFIIEEKRLREQYEERIFLFQEEQKHNIMVINDYCMVKISENSIKKKKIDELENIKCERCPTFDINIKKLEKRMIDMQETWKSLELNNNHKIETVKRFRSTVGGRTILPKL</sequence>
<gene>
    <name evidence="2" type="ORF">TRFO_18996</name>
</gene>
<reference evidence="2" key="1">
    <citation type="submission" date="2016-10" db="EMBL/GenBank/DDBJ databases">
        <authorList>
            <person name="Benchimol M."/>
            <person name="Almeida L.G."/>
            <person name="Vasconcelos A.T."/>
            <person name="Perreira-Neves A."/>
            <person name="Rosa I.A."/>
            <person name="Tasca T."/>
            <person name="Bogo M.R."/>
            <person name="de Souza W."/>
        </authorList>
    </citation>
    <scope>NUCLEOTIDE SEQUENCE [LARGE SCALE GENOMIC DNA]</scope>
    <source>
        <strain evidence="2">K</strain>
    </source>
</reference>
<keyword evidence="3" id="KW-1185">Reference proteome</keyword>
<dbReference type="EMBL" id="MLAK01000585">
    <property type="protein sequence ID" value="OHT11543.1"/>
    <property type="molecule type" value="Genomic_DNA"/>
</dbReference>
<evidence type="ECO:0000313" key="2">
    <source>
        <dbReference type="EMBL" id="OHT11543.1"/>
    </source>
</evidence>
<comment type="caution">
    <text evidence="2">The sequence shown here is derived from an EMBL/GenBank/DDBJ whole genome shotgun (WGS) entry which is preliminary data.</text>
</comment>
<dbReference type="Proteomes" id="UP000179807">
    <property type="component" value="Unassembled WGS sequence"/>
</dbReference>